<dbReference type="InterPro" id="IPR006439">
    <property type="entry name" value="HAD-SF_hydro_IA"/>
</dbReference>
<name>J9H3E1_9ZZZZ</name>
<accession>J9H3E1</accession>
<dbReference type="Gene3D" id="1.10.150.240">
    <property type="entry name" value="Putative phosphatase, domain 2"/>
    <property type="match status" value="1"/>
</dbReference>
<gene>
    <name evidence="1" type="ORF">EVA_01140</name>
</gene>
<dbReference type="AlphaFoldDB" id="J9H3E1"/>
<reference evidence="1" key="1">
    <citation type="journal article" date="2012" name="PLoS ONE">
        <title>Gene sets for utilization of primary and secondary nutrition supplies in the distal gut of endangered iberian lynx.</title>
        <authorList>
            <person name="Alcaide M."/>
            <person name="Messina E."/>
            <person name="Richter M."/>
            <person name="Bargiela R."/>
            <person name="Peplies J."/>
            <person name="Huws S.A."/>
            <person name="Newbold C.J."/>
            <person name="Golyshin P.N."/>
            <person name="Simon M.A."/>
            <person name="Lopez G."/>
            <person name="Yakimov M.M."/>
            <person name="Ferrer M."/>
        </authorList>
    </citation>
    <scope>NUCLEOTIDE SEQUENCE</scope>
</reference>
<sequence>MLEQAIQEYLKRNGFAQFAPKAVLFDMDGVLFDSMPLHARSWSMISKEFGLDMTPEEVYLHEGRTGASTINLLTQRYWNRQATAEEIQKIYEEKCRVFNQYPEAPQMPGAQAVLEKVRENQLEQYVVTGSGQASLLNRLETNFPGCFPAERVVSSKDVKHGKPNPEPYLMGLEKAGVQPWEAIVVENAPLGVQAGVAAQIFTVAVNTGPLADAVLQEAGANWLLPSMTALAKQFKDLVQVRTKAALTD</sequence>
<dbReference type="Gene3D" id="3.40.50.1000">
    <property type="entry name" value="HAD superfamily/HAD-like"/>
    <property type="match status" value="1"/>
</dbReference>
<protein>
    <submittedName>
        <fullName evidence="1">Beta-phosphoglucomutase</fullName>
    </submittedName>
</protein>
<organism evidence="1">
    <name type="scientific">gut metagenome</name>
    <dbReference type="NCBI Taxonomy" id="749906"/>
    <lineage>
        <taxon>unclassified sequences</taxon>
        <taxon>metagenomes</taxon>
        <taxon>organismal metagenomes</taxon>
    </lineage>
</organism>
<dbReference type="EMBL" id="AMCI01000173">
    <property type="protein sequence ID" value="EJX10498.1"/>
    <property type="molecule type" value="Genomic_DNA"/>
</dbReference>
<dbReference type="PANTHER" id="PTHR43481:SF4">
    <property type="entry name" value="GLYCEROL-1-PHOSPHATE PHOSPHOHYDROLASE 1-RELATED"/>
    <property type="match status" value="1"/>
</dbReference>
<dbReference type="SUPFAM" id="SSF56784">
    <property type="entry name" value="HAD-like"/>
    <property type="match status" value="1"/>
</dbReference>
<proteinExistence type="predicted"/>
<evidence type="ECO:0000313" key="1">
    <source>
        <dbReference type="EMBL" id="EJX10498.1"/>
    </source>
</evidence>
<dbReference type="NCBIfam" id="TIGR01509">
    <property type="entry name" value="HAD-SF-IA-v3"/>
    <property type="match status" value="1"/>
</dbReference>
<dbReference type="Pfam" id="PF13419">
    <property type="entry name" value="HAD_2"/>
    <property type="match status" value="1"/>
</dbReference>
<dbReference type="InterPro" id="IPR036412">
    <property type="entry name" value="HAD-like_sf"/>
</dbReference>
<dbReference type="InterPro" id="IPR023214">
    <property type="entry name" value="HAD_sf"/>
</dbReference>
<dbReference type="PANTHER" id="PTHR43481">
    <property type="entry name" value="FRUCTOSE-1-PHOSPHATE PHOSPHATASE"/>
    <property type="match status" value="1"/>
</dbReference>
<dbReference type="SFLD" id="SFLDG01135">
    <property type="entry name" value="C1.5.6:_HAD__Beta-PGM__Phospha"/>
    <property type="match status" value="1"/>
</dbReference>
<comment type="caution">
    <text evidence="1">The sequence shown here is derived from an EMBL/GenBank/DDBJ whole genome shotgun (WGS) entry which is preliminary data.</text>
</comment>
<dbReference type="InterPro" id="IPR051806">
    <property type="entry name" value="HAD-like_SPP"/>
</dbReference>
<dbReference type="GO" id="GO:0050308">
    <property type="term" value="F:sugar-phosphatase activity"/>
    <property type="evidence" value="ECO:0007669"/>
    <property type="project" value="TreeGrafter"/>
</dbReference>
<dbReference type="SFLD" id="SFLDS00003">
    <property type="entry name" value="Haloacid_Dehalogenase"/>
    <property type="match status" value="1"/>
</dbReference>
<dbReference type="InterPro" id="IPR023198">
    <property type="entry name" value="PGP-like_dom2"/>
</dbReference>
<dbReference type="InterPro" id="IPR041492">
    <property type="entry name" value="HAD_2"/>
</dbReference>
<dbReference type="SFLD" id="SFLDG01129">
    <property type="entry name" value="C1.5:_HAD__Beta-PGM__Phosphata"/>
    <property type="match status" value="1"/>
</dbReference>